<accession>A0AAV6TQH6</accession>
<proteinExistence type="predicted"/>
<name>A0AAV6TQH6_9ARAC</name>
<sequence>MDQIIGTILREEDLPSEFIRKNIELIKDADAMRALSEMWVNTKLCKESKFLAAVESDEQDEIWIYAR</sequence>
<evidence type="ECO:0000313" key="1">
    <source>
        <dbReference type="EMBL" id="KAG8174053.1"/>
    </source>
</evidence>
<dbReference type="EMBL" id="JAFNEN010001338">
    <property type="protein sequence ID" value="KAG8174053.1"/>
    <property type="molecule type" value="Genomic_DNA"/>
</dbReference>
<organism evidence="1 2">
    <name type="scientific">Oedothorax gibbosus</name>
    <dbReference type="NCBI Taxonomy" id="931172"/>
    <lineage>
        <taxon>Eukaryota</taxon>
        <taxon>Metazoa</taxon>
        <taxon>Ecdysozoa</taxon>
        <taxon>Arthropoda</taxon>
        <taxon>Chelicerata</taxon>
        <taxon>Arachnida</taxon>
        <taxon>Araneae</taxon>
        <taxon>Araneomorphae</taxon>
        <taxon>Entelegynae</taxon>
        <taxon>Araneoidea</taxon>
        <taxon>Linyphiidae</taxon>
        <taxon>Erigoninae</taxon>
        <taxon>Oedothorax</taxon>
    </lineage>
</organism>
<dbReference type="AlphaFoldDB" id="A0AAV6TQH6"/>
<comment type="caution">
    <text evidence="1">The sequence shown here is derived from an EMBL/GenBank/DDBJ whole genome shotgun (WGS) entry which is preliminary data.</text>
</comment>
<evidence type="ECO:0000313" key="2">
    <source>
        <dbReference type="Proteomes" id="UP000827092"/>
    </source>
</evidence>
<protein>
    <submittedName>
        <fullName evidence="1">Uncharacterized protein</fullName>
    </submittedName>
</protein>
<reference evidence="1 2" key="1">
    <citation type="journal article" date="2022" name="Nat. Ecol. Evol.">
        <title>A masculinizing supergene underlies an exaggerated male reproductive morph in a spider.</title>
        <authorList>
            <person name="Hendrickx F."/>
            <person name="De Corte Z."/>
            <person name="Sonet G."/>
            <person name="Van Belleghem S.M."/>
            <person name="Kostlbacher S."/>
            <person name="Vangestel C."/>
        </authorList>
    </citation>
    <scope>NUCLEOTIDE SEQUENCE [LARGE SCALE GENOMIC DNA]</scope>
    <source>
        <strain evidence="1">W744_W776</strain>
    </source>
</reference>
<gene>
    <name evidence="1" type="ORF">JTE90_009150</name>
</gene>
<dbReference type="Proteomes" id="UP000827092">
    <property type="component" value="Unassembled WGS sequence"/>
</dbReference>
<keyword evidence="2" id="KW-1185">Reference proteome</keyword>